<organism evidence="20 21">
    <name type="scientific">Ceraceosorus bombacis</name>
    <dbReference type="NCBI Taxonomy" id="401625"/>
    <lineage>
        <taxon>Eukaryota</taxon>
        <taxon>Fungi</taxon>
        <taxon>Dikarya</taxon>
        <taxon>Basidiomycota</taxon>
        <taxon>Ustilaginomycotina</taxon>
        <taxon>Exobasidiomycetes</taxon>
        <taxon>Ceraceosorales</taxon>
        <taxon>Ceraceosoraceae</taxon>
        <taxon>Ceraceosorus</taxon>
    </lineage>
</organism>
<keyword evidence="17" id="KW-0968">Cytoplasmic vesicle</keyword>
<evidence type="ECO:0000256" key="4">
    <source>
        <dbReference type="ARBA" id="ARBA00010102"/>
    </source>
</evidence>
<dbReference type="Gene3D" id="2.130.10.10">
    <property type="entry name" value="YVTN repeat-like/Quinoprotein amine dehydrogenase"/>
    <property type="match status" value="1"/>
</dbReference>
<dbReference type="STRING" id="401625.A0A0N7LAU4"/>
<comment type="subcellular location">
    <subcellularLocation>
        <location evidence="1">Cytoplasmic vesicle</location>
        <location evidence="1">COPII-coated vesicle membrane</location>
        <topology evidence="1">Peripheral membrane protein</topology>
        <orientation evidence="1">Cytoplasmic side</orientation>
    </subcellularLocation>
    <subcellularLocation>
        <location evidence="2">Endoplasmic reticulum membrane</location>
        <topology evidence="2">Peripheral membrane protein</topology>
        <orientation evidence="2">Cytoplasmic side</orientation>
    </subcellularLocation>
    <subcellularLocation>
        <location evidence="3">Nucleus</location>
        <location evidence="3">Nuclear pore complex</location>
    </subcellularLocation>
</comment>
<dbReference type="PROSITE" id="PS50082">
    <property type="entry name" value="WD_REPEATS_2"/>
    <property type="match status" value="2"/>
</dbReference>
<evidence type="ECO:0000256" key="14">
    <source>
        <dbReference type="ARBA" id="ARBA00023132"/>
    </source>
</evidence>
<keyword evidence="13" id="KW-0811">Translocation</keyword>
<evidence type="ECO:0000256" key="11">
    <source>
        <dbReference type="ARBA" id="ARBA00022892"/>
    </source>
</evidence>
<dbReference type="GO" id="GO:0032527">
    <property type="term" value="P:protein exit from endoplasmic reticulum"/>
    <property type="evidence" value="ECO:0007669"/>
    <property type="project" value="TreeGrafter"/>
</dbReference>
<dbReference type="EMBL" id="CCYA01000265">
    <property type="protein sequence ID" value="CEH17554.1"/>
    <property type="molecule type" value="Genomic_DNA"/>
</dbReference>
<evidence type="ECO:0000313" key="20">
    <source>
        <dbReference type="EMBL" id="CEH17554.1"/>
    </source>
</evidence>
<dbReference type="GO" id="GO:0006606">
    <property type="term" value="P:protein import into nucleus"/>
    <property type="evidence" value="ECO:0007669"/>
    <property type="project" value="TreeGrafter"/>
</dbReference>
<dbReference type="GO" id="GO:0031080">
    <property type="term" value="C:nuclear pore outer ring"/>
    <property type="evidence" value="ECO:0007669"/>
    <property type="project" value="TreeGrafter"/>
</dbReference>
<dbReference type="SUPFAM" id="SSF50978">
    <property type="entry name" value="WD40 repeat-like"/>
    <property type="match status" value="1"/>
</dbReference>
<keyword evidence="21" id="KW-1185">Reference proteome</keyword>
<evidence type="ECO:0000256" key="13">
    <source>
        <dbReference type="ARBA" id="ARBA00023010"/>
    </source>
</evidence>
<keyword evidence="11" id="KW-0931">ER-Golgi transport</keyword>
<dbReference type="OrthoDB" id="364224at2759"/>
<dbReference type="GO" id="GO:0051028">
    <property type="term" value="P:mRNA transport"/>
    <property type="evidence" value="ECO:0007669"/>
    <property type="project" value="UniProtKB-KW"/>
</dbReference>
<feature type="repeat" description="WD" evidence="19">
    <location>
        <begin position="256"/>
        <end position="291"/>
    </location>
</feature>
<evidence type="ECO:0000256" key="12">
    <source>
        <dbReference type="ARBA" id="ARBA00022927"/>
    </source>
</evidence>
<keyword evidence="10" id="KW-0256">Endoplasmic reticulum</keyword>
<name>A0A0N7LAU4_9BASI</name>
<feature type="repeat" description="WD" evidence="19">
    <location>
        <begin position="72"/>
        <end position="106"/>
    </location>
</feature>
<dbReference type="GO" id="GO:0090114">
    <property type="term" value="P:COPII-coated vesicle budding"/>
    <property type="evidence" value="ECO:0007669"/>
    <property type="project" value="TreeGrafter"/>
</dbReference>
<evidence type="ECO:0000313" key="21">
    <source>
        <dbReference type="Proteomes" id="UP000054845"/>
    </source>
</evidence>
<dbReference type="PANTHER" id="PTHR11024">
    <property type="entry name" value="NUCLEAR PORE COMPLEX PROTEIN SEC13 / SEH1 FAMILY MEMBER"/>
    <property type="match status" value="1"/>
</dbReference>
<comment type="similarity">
    <text evidence="4">Belongs to the WD repeat SEC13 family.</text>
</comment>
<keyword evidence="14" id="KW-0906">Nuclear pore complex</keyword>
<dbReference type="Pfam" id="PF00400">
    <property type="entry name" value="WD40"/>
    <property type="match status" value="5"/>
</dbReference>
<keyword evidence="9" id="KW-0509">mRNA transport</keyword>
<dbReference type="GO" id="GO:0032008">
    <property type="term" value="P:positive regulation of TOR signaling"/>
    <property type="evidence" value="ECO:0007669"/>
    <property type="project" value="TreeGrafter"/>
</dbReference>
<sequence length="354" mass="36973">MAAAVATAGAVGGTGSSAASQPPRTIETLHEDMIHDAQLDYYGRKLATCSSDRTVRVFDVVEGSASGQGETLRGHEGPVWQVAWAHPKFGPILASASYDGKVIIWKNDGTAPAANTGGYGAYGQAPPSSSGGWQKIKEHALHGASVNSIAWAPHELGAILACASSDGNVSVLTFNDDGTWAVDMVAAHPIGANAVSWAPAAVPGSLISSQQPAAAAGGATADVPKVRRFASGGCDNSVKIWELSAEQGRWTEAEVLTGHTDWVRDVAFSPNIGLPRSYLATASQDRTVLIWTQDNPSSAWTKTQLTAQPFPGAVWRVSWSVTGQVLAVSADDGVVRLFKESLKGAWEEVSVLDS</sequence>
<dbReference type="InterPro" id="IPR001680">
    <property type="entry name" value="WD40_rpt"/>
</dbReference>
<dbReference type="GO" id="GO:0005198">
    <property type="term" value="F:structural molecule activity"/>
    <property type="evidence" value="ECO:0007669"/>
    <property type="project" value="InterPro"/>
</dbReference>
<evidence type="ECO:0000256" key="19">
    <source>
        <dbReference type="PROSITE-ProRule" id="PRU00221"/>
    </source>
</evidence>
<dbReference type="GO" id="GO:0030127">
    <property type="term" value="C:COPII vesicle coat"/>
    <property type="evidence" value="ECO:0007669"/>
    <property type="project" value="TreeGrafter"/>
</dbReference>
<evidence type="ECO:0000256" key="8">
    <source>
        <dbReference type="ARBA" id="ARBA00022737"/>
    </source>
</evidence>
<keyword evidence="16" id="KW-0539">Nucleus</keyword>
<evidence type="ECO:0000256" key="1">
    <source>
        <dbReference type="ARBA" id="ARBA00004299"/>
    </source>
</evidence>
<reference evidence="20 21" key="1">
    <citation type="submission" date="2014-09" db="EMBL/GenBank/DDBJ databases">
        <authorList>
            <person name="Magalhaes I.L.F."/>
            <person name="Oliveira U."/>
            <person name="Santos F.R."/>
            <person name="Vidigal T.H.D.A."/>
            <person name="Brescovit A.D."/>
            <person name="Santos A.J."/>
        </authorList>
    </citation>
    <scope>NUCLEOTIDE SEQUENCE [LARGE SCALE GENOMIC DNA]</scope>
</reference>
<evidence type="ECO:0000256" key="9">
    <source>
        <dbReference type="ARBA" id="ARBA00022816"/>
    </source>
</evidence>
<evidence type="ECO:0000256" key="5">
    <source>
        <dbReference type="ARBA" id="ARBA00011369"/>
    </source>
</evidence>
<evidence type="ECO:0000256" key="16">
    <source>
        <dbReference type="ARBA" id="ARBA00023242"/>
    </source>
</evidence>
<evidence type="ECO:0000256" key="3">
    <source>
        <dbReference type="ARBA" id="ARBA00004567"/>
    </source>
</evidence>
<evidence type="ECO:0000256" key="15">
    <source>
        <dbReference type="ARBA" id="ARBA00023136"/>
    </source>
</evidence>
<dbReference type="AlphaFoldDB" id="A0A0N7LAU4"/>
<evidence type="ECO:0000256" key="17">
    <source>
        <dbReference type="ARBA" id="ARBA00023329"/>
    </source>
</evidence>
<evidence type="ECO:0000256" key="2">
    <source>
        <dbReference type="ARBA" id="ARBA00004397"/>
    </source>
</evidence>
<keyword evidence="8" id="KW-0677">Repeat</keyword>
<protein>
    <submittedName>
        <fullName evidence="20">Wd40 repeat-like protein</fullName>
    </submittedName>
</protein>
<comment type="subunit">
    <text evidence="5">The COPII coat is composed of at least 5 proteins: the SEC23/24 complex, the SEC13/31 complex, and the protein SAR1. Component of the nuclear pore complex (NPC). NPC constitutes the exclusive means of nucleocytoplasmic transport. NPCs allow the passive diffusion of ions and small molecules and the active, nuclear transport receptor-mediated bidirectional transport of macromolecules such as proteins, RNAs, ribonucleoparticles (RNPs), and ribosomal subunits across the nuclear envelope. Due to its 8-fold rotational symmetry, all subunits are present with 8 copies or multiples thereof.</text>
</comment>
<dbReference type="InterPro" id="IPR015943">
    <property type="entry name" value="WD40/YVTN_repeat-like_dom_sf"/>
</dbReference>
<accession>A0A0N7LAU4</accession>
<keyword evidence="7 19" id="KW-0853">WD repeat</keyword>
<evidence type="ECO:0000256" key="6">
    <source>
        <dbReference type="ARBA" id="ARBA00022448"/>
    </source>
</evidence>
<keyword evidence="12" id="KW-0653">Protein transport</keyword>
<evidence type="ECO:0000256" key="7">
    <source>
        <dbReference type="ARBA" id="ARBA00022574"/>
    </source>
</evidence>
<evidence type="ECO:0000256" key="18">
    <source>
        <dbReference type="ARBA" id="ARBA00025261"/>
    </source>
</evidence>
<dbReference type="InterPro" id="IPR020472">
    <property type="entry name" value="WD40_PAC1"/>
</dbReference>
<proteinExistence type="inferred from homology"/>
<dbReference type="SMART" id="SM00320">
    <property type="entry name" value="WD40"/>
    <property type="match status" value="6"/>
</dbReference>
<comment type="function">
    <text evidence="18">Component of the coat protein complex II (COPII) which promotes the formation of transport vesicles from the endoplasmic reticulum (ER). The coat has two main functions, the physical deformation of the endoplasmic reticulum membrane into vesicles and the selection of cargo molecules. It also functions as a component of the nuclear pore complex (NPC). NPC components, collectively referred to as nucleoporins (NUPs), can play the role of both NPC structural components and of docking or interaction partners for transiently associated nuclear transport factors. SEC13 is required for efficient mRNA export from the nucleus to the cytoplasm and for correct nuclear pore biogenesis and distribution.</text>
</comment>
<dbReference type="InterPro" id="IPR036322">
    <property type="entry name" value="WD40_repeat_dom_sf"/>
</dbReference>
<dbReference type="PROSITE" id="PS50294">
    <property type="entry name" value="WD_REPEATS_REGION"/>
    <property type="match status" value="2"/>
</dbReference>
<dbReference type="PRINTS" id="PR00320">
    <property type="entry name" value="GPROTEINBRPT"/>
</dbReference>
<dbReference type="FunFam" id="2.130.10.10:FF:000904">
    <property type="entry name" value="Probable SEC13-protein transport protein"/>
    <property type="match status" value="1"/>
</dbReference>
<dbReference type="InterPro" id="IPR037363">
    <property type="entry name" value="Sec13/Seh1_fam"/>
</dbReference>
<keyword evidence="15" id="KW-0472">Membrane</keyword>
<keyword evidence="6" id="KW-0813">Transport</keyword>
<dbReference type="PANTHER" id="PTHR11024:SF2">
    <property type="entry name" value="PROTEIN SEC13 HOMOLOG"/>
    <property type="match status" value="1"/>
</dbReference>
<dbReference type="GO" id="GO:0005789">
    <property type="term" value="C:endoplasmic reticulum membrane"/>
    <property type="evidence" value="ECO:0007669"/>
    <property type="project" value="UniProtKB-SubCell"/>
</dbReference>
<dbReference type="Proteomes" id="UP000054845">
    <property type="component" value="Unassembled WGS sequence"/>
</dbReference>
<evidence type="ECO:0000256" key="10">
    <source>
        <dbReference type="ARBA" id="ARBA00022824"/>
    </source>
</evidence>